<keyword evidence="2 5" id="KW-0645">Protease</keyword>
<dbReference type="GO" id="GO:0004252">
    <property type="term" value="F:serine-type endopeptidase activity"/>
    <property type="evidence" value="ECO:0007669"/>
    <property type="project" value="UniProtKB-UniRule"/>
</dbReference>
<dbReference type="PRINTS" id="PR00723">
    <property type="entry name" value="SUBTILISIN"/>
</dbReference>
<evidence type="ECO:0000256" key="3">
    <source>
        <dbReference type="ARBA" id="ARBA00022801"/>
    </source>
</evidence>
<dbReference type="InterPro" id="IPR054399">
    <property type="entry name" value="Fervidolysin-like_N_prodom"/>
</dbReference>
<dbReference type="PROSITE" id="PS51892">
    <property type="entry name" value="SUBTILASE"/>
    <property type="match status" value="1"/>
</dbReference>
<dbReference type="InterPro" id="IPR009030">
    <property type="entry name" value="Growth_fac_rcpt_cys_sf"/>
</dbReference>
<dbReference type="Pfam" id="PF22148">
    <property type="entry name" value="Fervidolysin_NPro-like"/>
    <property type="match status" value="1"/>
</dbReference>
<dbReference type="Pfam" id="PF00082">
    <property type="entry name" value="Peptidase_S8"/>
    <property type="match status" value="1"/>
</dbReference>
<reference evidence="9 10" key="1">
    <citation type="journal article" date="2018" name="Plant J.">
        <title>Genome sequences of Chlorella sorokiniana UTEX 1602 and Micractinium conductrix SAG 241.80: implications to maltose excretion by a green alga.</title>
        <authorList>
            <person name="Arriola M.B."/>
            <person name="Velmurugan N."/>
            <person name="Zhang Y."/>
            <person name="Plunkett M.H."/>
            <person name="Hondzo H."/>
            <person name="Barney B.M."/>
        </authorList>
    </citation>
    <scope>NUCLEOTIDE SEQUENCE [LARGE SCALE GENOMIC DNA]</scope>
    <source>
        <strain evidence="9 10">SAG 241.80</strain>
    </source>
</reference>
<feature type="active site" description="Charge relay system" evidence="5">
    <location>
        <position position="213"/>
    </location>
</feature>
<dbReference type="InterPro" id="IPR050131">
    <property type="entry name" value="Peptidase_S8_subtilisin-like"/>
</dbReference>
<dbReference type="InterPro" id="IPR023828">
    <property type="entry name" value="Peptidase_S8_Ser-AS"/>
</dbReference>
<keyword evidence="3 5" id="KW-0378">Hydrolase</keyword>
<feature type="active site" description="Charge relay system" evidence="5">
    <location>
        <position position="377"/>
    </location>
</feature>
<dbReference type="SUPFAM" id="SSF52743">
    <property type="entry name" value="Subtilisin-like"/>
    <property type="match status" value="1"/>
</dbReference>
<evidence type="ECO:0000256" key="1">
    <source>
        <dbReference type="ARBA" id="ARBA00011073"/>
    </source>
</evidence>
<dbReference type="CDD" id="cd07473">
    <property type="entry name" value="Peptidases_S8_Subtilisin_like"/>
    <property type="match status" value="1"/>
</dbReference>
<dbReference type="InterPro" id="IPR022398">
    <property type="entry name" value="Peptidase_S8_His-AS"/>
</dbReference>
<evidence type="ECO:0000256" key="2">
    <source>
        <dbReference type="ARBA" id="ARBA00022670"/>
    </source>
</evidence>
<dbReference type="InterPro" id="IPR000209">
    <property type="entry name" value="Peptidase_S8/S53_dom"/>
</dbReference>
<keyword evidence="4 5" id="KW-0720">Serine protease</keyword>
<evidence type="ECO:0000256" key="6">
    <source>
        <dbReference type="SAM" id="SignalP"/>
    </source>
</evidence>
<dbReference type="OrthoDB" id="371436at2759"/>
<dbReference type="Gene3D" id="3.40.50.200">
    <property type="entry name" value="Peptidase S8/S53 domain"/>
    <property type="match status" value="1"/>
</dbReference>
<dbReference type="CDD" id="cd00064">
    <property type="entry name" value="FU"/>
    <property type="match status" value="1"/>
</dbReference>
<gene>
    <name evidence="9" type="primary">g41</name>
    <name evidence="9" type="ORF">C2E20_0041</name>
</gene>
<dbReference type="PROSITE" id="PS00137">
    <property type="entry name" value="SUBTILASE_HIS"/>
    <property type="match status" value="1"/>
</dbReference>
<feature type="active site" description="Charge relay system" evidence="5">
    <location>
        <position position="154"/>
    </location>
</feature>
<evidence type="ECO:0000256" key="5">
    <source>
        <dbReference type="PROSITE-ProRule" id="PRU01240"/>
    </source>
</evidence>
<evidence type="ECO:0000259" key="7">
    <source>
        <dbReference type="Pfam" id="PF00082"/>
    </source>
</evidence>
<dbReference type="Proteomes" id="UP000239649">
    <property type="component" value="Unassembled WGS sequence"/>
</dbReference>
<evidence type="ECO:0000259" key="8">
    <source>
        <dbReference type="Pfam" id="PF22148"/>
    </source>
</evidence>
<proteinExistence type="inferred from homology"/>
<dbReference type="PROSITE" id="PS00138">
    <property type="entry name" value="SUBTILASE_SER"/>
    <property type="match status" value="1"/>
</dbReference>
<dbReference type="SMART" id="SM00261">
    <property type="entry name" value="FU"/>
    <property type="match status" value="1"/>
</dbReference>
<organism evidence="9 10">
    <name type="scientific">Micractinium conductrix</name>
    <dbReference type="NCBI Taxonomy" id="554055"/>
    <lineage>
        <taxon>Eukaryota</taxon>
        <taxon>Viridiplantae</taxon>
        <taxon>Chlorophyta</taxon>
        <taxon>core chlorophytes</taxon>
        <taxon>Trebouxiophyceae</taxon>
        <taxon>Chlorellales</taxon>
        <taxon>Chlorellaceae</taxon>
        <taxon>Chlorella clade</taxon>
        <taxon>Micractinium</taxon>
    </lineage>
</organism>
<dbReference type="InterPro" id="IPR015500">
    <property type="entry name" value="Peptidase_S8_subtilisin-rel"/>
</dbReference>
<dbReference type="InterPro" id="IPR034204">
    <property type="entry name" value="PfSUB1-like_cat_dom"/>
</dbReference>
<comment type="caution">
    <text evidence="9">The sequence shown here is derived from an EMBL/GenBank/DDBJ whole genome shotgun (WGS) entry which is preliminary data.</text>
</comment>
<feature type="domain" description="Fervidolysin-like N-terminal prodomain" evidence="8">
    <location>
        <begin position="26"/>
        <end position="107"/>
    </location>
</feature>
<dbReference type="AlphaFoldDB" id="A0A2P6VR94"/>
<protein>
    <submittedName>
        <fullName evidence="9">Peptidase S8</fullName>
    </submittedName>
</protein>
<dbReference type="SUPFAM" id="SSF57184">
    <property type="entry name" value="Growth factor receptor domain"/>
    <property type="match status" value="1"/>
</dbReference>
<evidence type="ECO:0000313" key="10">
    <source>
        <dbReference type="Proteomes" id="UP000239649"/>
    </source>
</evidence>
<feature type="signal peptide" evidence="6">
    <location>
        <begin position="1"/>
        <end position="21"/>
    </location>
</feature>
<dbReference type="PANTHER" id="PTHR43806:SF11">
    <property type="entry name" value="CEREVISIN-RELATED"/>
    <property type="match status" value="1"/>
</dbReference>
<name>A0A2P6VR94_9CHLO</name>
<evidence type="ECO:0000256" key="4">
    <source>
        <dbReference type="ARBA" id="ARBA00022825"/>
    </source>
</evidence>
<dbReference type="InterPro" id="IPR036852">
    <property type="entry name" value="Peptidase_S8/S53_dom_sf"/>
</dbReference>
<evidence type="ECO:0000313" key="9">
    <source>
        <dbReference type="EMBL" id="PSC76587.1"/>
    </source>
</evidence>
<accession>A0A2P6VR94</accession>
<keyword evidence="6" id="KW-0732">Signal</keyword>
<keyword evidence="10" id="KW-1185">Reference proteome</keyword>
<dbReference type="InterPro" id="IPR006212">
    <property type="entry name" value="Furin_repeat"/>
</dbReference>
<dbReference type="GO" id="GO:0006508">
    <property type="term" value="P:proteolysis"/>
    <property type="evidence" value="ECO:0007669"/>
    <property type="project" value="UniProtKB-KW"/>
</dbReference>
<feature type="chain" id="PRO_5015170440" evidence="6">
    <location>
        <begin position="22"/>
        <end position="538"/>
    </location>
</feature>
<feature type="domain" description="Peptidase S8/S53" evidence="7">
    <location>
        <begin position="147"/>
        <end position="408"/>
    </location>
</feature>
<dbReference type="EMBL" id="LHPF02000001">
    <property type="protein sequence ID" value="PSC76587.1"/>
    <property type="molecule type" value="Genomic_DNA"/>
</dbReference>
<sequence>MTSHAIAALLLLATVVDQAAAGGAAVVKSAAGAPAFVPGEVLVQFHASANAASKAAALKGQNIAKSESVSTRGDGELLLTTLPPGLAVAAAAGGLAKHPAVRFAEPNYIATKMLAPNDGLWANLWGMQGGFGSNAVAAWDNVTDCSSVYVGICDEGVQASHPDLVANMWVNPDEGATPNGVDNDANGLIDDINGYDFANNKGAVYTATDGDSHGTHVAGTIGGVGNNSLLVAGVCWKVKMIAAKFMANGSGSFSNAIRAIDYLVSLKTGPKKLNLVAISNSWGSTGGATSLLDAIRRAEAAGILFTAAAGNAGTTAANYPAYYSTVTSNVIAVAALTSTGAKASYSTYGSWVDLGAPGSSIVSTLPTDSYGTYSGTSMATPHVAGAVALYKAYYPTATMAEIKTALMSGLALLGLPHHKDRRPAGRRQYAGRQARLRLRKRAVRRQPVLHQRCLRGLHRQLRDLHQRHSMHHLAPNVCTPCSSNCATCSAGGKCTTCKAGYSGPPACVACKAAGNTCSANGDCCSGRCTKVKSQKVCA</sequence>
<dbReference type="PANTHER" id="PTHR43806">
    <property type="entry name" value="PEPTIDASE S8"/>
    <property type="match status" value="1"/>
</dbReference>
<comment type="similarity">
    <text evidence="1 5">Belongs to the peptidase S8 family.</text>
</comment>